<dbReference type="GO" id="GO:0005654">
    <property type="term" value="C:nucleoplasm"/>
    <property type="evidence" value="ECO:0007669"/>
    <property type="project" value="TreeGrafter"/>
</dbReference>
<evidence type="ECO:0000313" key="4">
    <source>
        <dbReference type="Proteomes" id="UP001152799"/>
    </source>
</evidence>
<feature type="compositionally biased region" description="Basic and acidic residues" evidence="1">
    <location>
        <begin position="661"/>
        <end position="672"/>
    </location>
</feature>
<dbReference type="GO" id="GO:0003676">
    <property type="term" value="F:nucleic acid binding"/>
    <property type="evidence" value="ECO:0007669"/>
    <property type="project" value="InterPro"/>
</dbReference>
<evidence type="ECO:0000256" key="1">
    <source>
        <dbReference type="SAM" id="MobiDB-lite"/>
    </source>
</evidence>
<feature type="compositionally biased region" description="Low complexity" evidence="1">
    <location>
        <begin position="409"/>
        <end position="421"/>
    </location>
</feature>
<reference evidence="3" key="1">
    <citation type="submission" date="2022-01" db="EMBL/GenBank/DDBJ databases">
        <authorList>
            <person name="King R."/>
        </authorList>
    </citation>
    <scope>NUCLEOTIDE SEQUENCE</scope>
</reference>
<feature type="compositionally biased region" description="Basic and acidic residues" evidence="1">
    <location>
        <begin position="194"/>
        <end position="215"/>
    </location>
</feature>
<dbReference type="EMBL" id="OU892288">
    <property type="protein sequence ID" value="CAH1124496.1"/>
    <property type="molecule type" value="Genomic_DNA"/>
</dbReference>
<evidence type="ECO:0000259" key="2">
    <source>
        <dbReference type="SMART" id="SM00451"/>
    </source>
</evidence>
<dbReference type="GO" id="GO:0008270">
    <property type="term" value="F:zinc ion binding"/>
    <property type="evidence" value="ECO:0007669"/>
    <property type="project" value="InterPro"/>
</dbReference>
<dbReference type="PANTHER" id="PTHR15577:SF2">
    <property type="entry name" value="ZINC FINGER PROTEIN 318"/>
    <property type="match status" value="1"/>
</dbReference>
<feature type="compositionally biased region" description="Low complexity" evidence="1">
    <location>
        <begin position="716"/>
        <end position="728"/>
    </location>
</feature>
<dbReference type="InterPro" id="IPR055309">
    <property type="entry name" value="Znf318-like"/>
</dbReference>
<feature type="compositionally biased region" description="Basic and acidic residues" evidence="1">
    <location>
        <begin position="508"/>
        <end position="580"/>
    </location>
</feature>
<feature type="domain" description="U1-type" evidence="2">
    <location>
        <begin position="302"/>
        <end position="336"/>
    </location>
</feature>
<feature type="compositionally biased region" description="Basic and acidic residues" evidence="1">
    <location>
        <begin position="602"/>
        <end position="634"/>
    </location>
</feature>
<feature type="compositionally biased region" description="Basic and acidic residues" evidence="1">
    <location>
        <begin position="170"/>
        <end position="185"/>
    </location>
</feature>
<feature type="region of interest" description="Disordered" evidence="1">
    <location>
        <begin position="170"/>
        <end position="215"/>
    </location>
</feature>
<dbReference type="AlphaFoldDB" id="A0A9P0DCG4"/>
<dbReference type="PANTHER" id="PTHR15577">
    <property type="entry name" value="ZINC FINGER CONTAINING PROTEIN"/>
    <property type="match status" value="1"/>
</dbReference>
<proteinExistence type="predicted"/>
<feature type="domain" description="U1-type" evidence="2">
    <location>
        <begin position="230"/>
        <end position="264"/>
    </location>
</feature>
<dbReference type="GO" id="GO:0045892">
    <property type="term" value="P:negative regulation of DNA-templated transcription"/>
    <property type="evidence" value="ECO:0007669"/>
    <property type="project" value="TreeGrafter"/>
</dbReference>
<name>A0A9P0DCG4_9CUCU</name>
<dbReference type="OrthoDB" id="10072641at2759"/>
<accession>A0A9P0DCG4</accession>
<dbReference type="GO" id="GO:0045893">
    <property type="term" value="P:positive regulation of DNA-templated transcription"/>
    <property type="evidence" value="ECO:0007669"/>
    <property type="project" value="TreeGrafter"/>
</dbReference>
<feature type="region of interest" description="Disordered" evidence="1">
    <location>
        <begin position="110"/>
        <end position="131"/>
    </location>
</feature>
<dbReference type="SMART" id="SM00451">
    <property type="entry name" value="ZnF_U1"/>
    <property type="match status" value="2"/>
</dbReference>
<evidence type="ECO:0000313" key="3">
    <source>
        <dbReference type="EMBL" id="CAH1124496.1"/>
    </source>
</evidence>
<dbReference type="InterPro" id="IPR003604">
    <property type="entry name" value="Matrin/U1-like-C_Znf_C2H2"/>
</dbReference>
<keyword evidence="4" id="KW-1185">Reference proteome</keyword>
<dbReference type="Proteomes" id="UP001152799">
    <property type="component" value="Chromosome 12"/>
</dbReference>
<feature type="compositionally biased region" description="Basic residues" evidence="1">
    <location>
        <begin position="390"/>
        <end position="405"/>
    </location>
</feature>
<sequence length="827" mass="96527">MYNNSTPQYPPPGYDNTYQYQYGTNYGYPGYGYQNQGVLPPGDTTYTHQGGGGWTQQGGYTTAQQHQQPEPKMEVVQEMQQQKATLTKQREDYVKKALVLHRELDQLKQQKQELASNERSEKEHRSVLKENDRLQDEINSKLKAIMNVIEMLSSIIKDGKKLADLEADLRKPKEEPQVQKIDDSSNARSPQVDAAKEWAHHNNRSEKESSRNEKSDSYKKDRFSYIYYDTGLHWCRACDKFPETAKDFLQHLHAEEHQEKAKENEVDTTPWHKLPIEPLLPSYDEAPKKRIPIKGLQFFISAPSWYCKLCDVWIGDLHCASHHLKSQAHFHNYENFVNENPQWETQWLKDREMARARNDKNEGDSSDSDQDRKKKKKRRRRSSDESLSKDKKKKKRSKKKKKRKKADSSDSSSSSSSSSDSSSDEGDGDQKEDQDTGKSIRVAMRNMQQVKSIMDEDMSKWSVLEKLMGDMKKTEKPDETINQWMTVAQPVPDKEKNLLESLKDRMKAKNDLEKARIAELELRRREKEREDQEQERKRRQAREDSERAERERKRKEEEMNKVLDKDRSHIRFRPRDQRDQHSRRRRSSSGEPERRERSHHRDSREKEREPSPQFRPRRDYKASSPEKDFDDSNSKKKPPGPPSYKKLPFIGRMPLFKKKPNKTEERREISKAEYEPVRKTRFETGMLARAFIPRPDVVCFPVLSSIPPMMAPPEPTAVEQTVEPEVVEAPPPPPPKASKRKEKVVTPPPPPPPENNHNESMMHHQVMESDYYQNMYDTSQYDTNQYGTVSHYETAVPHPPLEPPPLPPDDDLAMLGICADDMAAQTF</sequence>
<feature type="region of interest" description="Disordered" evidence="1">
    <location>
        <begin position="356"/>
        <end position="440"/>
    </location>
</feature>
<organism evidence="3 4">
    <name type="scientific">Ceutorhynchus assimilis</name>
    <name type="common">cabbage seed weevil</name>
    <dbReference type="NCBI Taxonomy" id="467358"/>
    <lineage>
        <taxon>Eukaryota</taxon>
        <taxon>Metazoa</taxon>
        <taxon>Ecdysozoa</taxon>
        <taxon>Arthropoda</taxon>
        <taxon>Hexapoda</taxon>
        <taxon>Insecta</taxon>
        <taxon>Pterygota</taxon>
        <taxon>Neoptera</taxon>
        <taxon>Endopterygota</taxon>
        <taxon>Coleoptera</taxon>
        <taxon>Polyphaga</taxon>
        <taxon>Cucujiformia</taxon>
        <taxon>Curculionidae</taxon>
        <taxon>Ceutorhynchinae</taxon>
        <taxon>Ceutorhynchus</taxon>
    </lineage>
</organism>
<protein>
    <recommendedName>
        <fullName evidence="2">U1-type domain-containing protein</fullName>
    </recommendedName>
</protein>
<feature type="compositionally biased region" description="Basic and acidic residues" evidence="1">
    <location>
        <begin position="428"/>
        <end position="438"/>
    </location>
</feature>
<feature type="region of interest" description="Disordered" evidence="1">
    <location>
        <begin position="714"/>
        <end position="763"/>
    </location>
</feature>
<gene>
    <name evidence="3" type="ORF">CEUTPL_LOCUS3441</name>
</gene>
<feature type="region of interest" description="Disordered" evidence="1">
    <location>
        <begin position="508"/>
        <end position="672"/>
    </location>
</feature>